<accession>A0A1Y1XP89</accession>
<evidence type="ECO:0000256" key="13">
    <source>
        <dbReference type="SAM" id="MobiDB-lite"/>
    </source>
</evidence>
<dbReference type="Gene3D" id="1.25.40.10">
    <property type="entry name" value="Tetratricopeptide repeat domain"/>
    <property type="match status" value="5"/>
</dbReference>
<evidence type="ECO:0000313" key="18">
    <source>
        <dbReference type="Proteomes" id="UP000193944"/>
    </source>
</evidence>
<feature type="domain" description="Pre-mRNA-splicing factor Syf1-like N-terminal HAT-repeats" evidence="16">
    <location>
        <begin position="31"/>
        <end position="206"/>
    </location>
</feature>
<dbReference type="FunFam" id="1.25.40.10:FF:000023">
    <property type="entry name" value="Pre-mRNA-splicing factor SYF1"/>
    <property type="match status" value="1"/>
</dbReference>
<dbReference type="InterPro" id="IPR055430">
    <property type="entry name" value="HAT_Syf1_CNRKL1_C"/>
</dbReference>
<evidence type="ECO:0000256" key="9">
    <source>
        <dbReference type="ARBA" id="ARBA00037272"/>
    </source>
</evidence>
<feature type="domain" description="Pre-mRNA-splicing factor SYF1 central HAT repeats" evidence="14">
    <location>
        <begin position="290"/>
        <end position="453"/>
    </location>
</feature>
<feature type="coiled-coil region" evidence="12">
    <location>
        <begin position="367"/>
        <end position="406"/>
    </location>
</feature>
<dbReference type="SUPFAM" id="SSF48452">
    <property type="entry name" value="TPR-like"/>
    <property type="match status" value="5"/>
</dbReference>
<keyword evidence="6" id="KW-0677">Repeat</keyword>
<dbReference type="AlphaFoldDB" id="A0A1Y1XP89"/>
<dbReference type="STRING" id="1754192.A0A1Y1XP89"/>
<feature type="compositionally biased region" description="Acidic residues" evidence="13">
    <location>
        <begin position="900"/>
        <end position="918"/>
    </location>
</feature>
<dbReference type="Pfam" id="PF23233">
    <property type="entry name" value="HAT_Syf1_CNRKL1_N"/>
    <property type="match status" value="1"/>
</dbReference>
<evidence type="ECO:0000313" key="17">
    <source>
        <dbReference type="EMBL" id="ORX87551.1"/>
    </source>
</evidence>
<comment type="subunit">
    <text evidence="3">Associated with the spliceosome.</text>
</comment>
<evidence type="ECO:0000256" key="5">
    <source>
        <dbReference type="ARBA" id="ARBA00022728"/>
    </source>
</evidence>
<reference evidence="17 18" key="1">
    <citation type="submission" date="2016-08" db="EMBL/GenBank/DDBJ databases">
        <title>A Parts List for Fungal Cellulosomes Revealed by Comparative Genomics.</title>
        <authorList>
            <consortium name="DOE Joint Genome Institute"/>
            <person name="Haitjema C.H."/>
            <person name="Gilmore S.P."/>
            <person name="Henske J.K."/>
            <person name="Solomon K.V."/>
            <person name="De Groot R."/>
            <person name="Kuo A."/>
            <person name="Mondo S.J."/>
            <person name="Salamov A.A."/>
            <person name="Labutti K."/>
            <person name="Zhao Z."/>
            <person name="Chiniquy J."/>
            <person name="Barry K."/>
            <person name="Brewer H.M."/>
            <person name="Purvine S.O."/>
            <person name="Wright A.T."/>
            <person name="Boxma B."/>
            <person name="Van Alen T."/>
            <person name="Hackstein J.H."/>
            <person name="Baker S.E."/>
            <person name="Grigoriev I.V."/>
            <person name="O'Malley M.A."/>
        </authorList>
    </citation>
    <scope>NUCLEOTIDE SEQUENCE [LARGE SCALE GENOMIC DNA]</scope>
    <source>
        <strain evidence="17 18">S4</strain>
    </source>
</reference>
<evidence type="ECO:0000256" key="11">
    <source>
        <dbReference type="ARBA" id="ARBA00067212"/>
    </source>
</evidence>
<name>A0A1Y1XP89_9FUNG</name>
<dbReference type="InterPro" id="IPR003107">
    <property type="entry name" value="HAT"/>
</dbReference>
<evidence type="ECO:0000256" key="3">
    <source>
        <dbReference type="ARBA" id="ARBA00011524"/>
    </source>
</evidence>
<evidence type="ECO:0000256" key="6">
    <source>
        <dbReference type="ARBA" id="ARBA00022737"/>
    </source>
</evidence>
<dbReference type="InterPro" id="IPR011990">
    <property type="entry name" value="TPR-like_helical_dom_sf"/>
</dbReference>
<comment type="similarity">
    <text evidence="2">Belongs to the crooked-neck family.</text>
</comment>
<dbReference type="GO" id="GO:0071014">
    <property type="term" value="C:post-mRNA release spliceosomal complex"/>
    <property type="evidence" value="ECO:0007669"/>
    <property type="project" value="EnsemblFungi"/>
</dbReference>
<dbReference type="GO" id="GO:0000349">
    <property type="term" value="P:generation of catalytic spliceosome for first transesterification step"/>
    <property type="evidence" value="ECO:0007669"/>
    <property type="project" value="TreeGrafter"/>
</dbReference>
<keyword evidence="18" id="KW-1185">Reference proteome</keyword>
<evidence type="ECO:0000256" key="10">
    <source>
        <dbReference type="ARBA" id="ARBA00039472"/>
    </source>
</evidence>
<keyword evidence="4" id="KW-0507">mRNA processing</keyword>
<dbReference type="InterPro" id="IPR056350">
    <property type="entry name" value="HAT_Syf1_central"/>
</dbReference>
<dbReference type="PANTHER" id="PTHR11246">
    <property type="entry name" value="PRE-MRNA SPLICING FACTOR"/>
    <property type="match status" value="1"/>
</dbReference>
<keyword evidence="5" id="KW-0747">Spliceosome</keyword>
<keyword evidence="7" id="KW-0508">mRNA splicing</keyword>
<dbReference type="Proteomes" id="UP000193944">
    <property type="component" value="Unassembled WGS sequence"/>
</dbReference>
<dbReference type="InterPro" id="IPR055433">
    <property type="entry name" value="HAT_Syf1-like_N"/>
</dbReference>
<dbReference type="SMART" id="SM00386">
    <property type="entry name" value="HAT"/>
    <property type="match status" value="13"/>
</dbReference>
<dbReference type="FunFam" id="1.25.40.10:FF:000137">
    <property type="entry name" value="Pre-mRNA-splicing factor syf1"/>
    <property type="match status" value="1"/>
</dbReference>
<dbReference type="Pfam" id="PF23231">
    <property type="entry name" value="HAT_Syf1_CNRKL1_C"/>
    <property type="match status" value="1"/>
</dbReference>
<keyword evidence="12" id="KW-0175">Coiled coil</keyword>
<feature type="domain" description="Pre-mRNA-splicing factor Syf1/CRNKL1-like C-terminal HAT-repeats" evidence="15">
    <location>
        <begin position="455"/>
        <end position="853"/>
    </location>
</feature>
<protein>
    <recommendedName>
        <fullName evidence="10">Pre-mRNA-splicing factor SYF1</fullName>
    </recommendedName>
    <alternativeName>
        <fullName evidence="11">Pre-mRNA-splicing factor syf1</fullName>
    </alternativeName>
</protein>
<evidence type="ECO:0000256" key="8">
    <source>
        <dbReference type="ARBA" id="ARBA00023242"/>
    </source>
</evidence>
<comment type="subcellular location">
    <subcellularLocation>
        <location evidence="1">Nucleus</location>
    </subcellularLocation>
</comment>
<feature type="compositionally biased region" description="Basic and acidic residues" evidence="13">
    <location>
        <begin position="919"/>
        <end position="928"/>
    </location>
</feature>
<evidence type="ECO:0000256" key="2">
    <source>
        <dbReference type="ARBA" id="ARBA00008644"/>
    </source>
</evidence>
<sequence>MQLKEHNNLKEKQEQTRINEIKNQLQLIKLDDIPFEEDLIRNPFHLKKWLRYIEFKEEDSFESKIFIYERALKELPGSYKIWKKYLDLRVSVLLEKKDKENNKKEKEGYQDRIPKVSLLSVEWERVNNCFERSLILLNKMPVIWASYCGFLMFQQKPTRTRRTFDRALKALPITQHSRIWELYKQFANRIGGETAIRIWRRYLKLDAGNTEDYIYLLLSMNPPRYTEAVKMLSGIVENPKFISKYGKSPYQLWIQLCELICDHADELETIGVNSNILILNSNGVTSGINNKIGTVEQLDVEKIIRSGIARFSDQVGILWNSLARWWILKQEFEKARDIYEEAMTKVTTVKDFTFIFDAYSQFEEKIISMKMEQLNEESNENEDEEENEEEIELDLLMARFENLMDRRPFLVNDVLLRQNPNNVHEWEKRVELWKKTNKQNKVLQTYTNAIKTIDPKKASGKLSSLWISFAHWYLEADDLKSARTIFEKATKVPYKKVDELAEIWCEWSDVELEAGNVEKALEVMARATVPPNHKKLSVRYTDESETPQARLFKSLKLWAHYIDLEEALGTAENTRAVYDRMMELKIATPQIIINYATWLEDQKCYEESFKIYERGIDQFGWPVAYEIWNIYLTKFIKRYQGTKLERTRDLFEQAIDKCPEKFAKTIYLMFAKVEEEYGLTKHAMRIYDRATKAVSDDDRFEVFKLYIAKVKSYYGVTATREIYERAIEILPNVEAKEMALEFVELETQLGEIDRARAILSYGTQFADPRADTNYWKVWHDFEVKYGNEDTFKEMLRIKRSVQAKFNTEVHYISAQMMAAKANNNNNNSNNIINESNESTTEETGNAMERLEKNILNNGEASKTTNFAFGKQFVKATITQTKPSEGDMINEQKKETVTNPEEIEIDMDDDDDDDDESDEEKNIDLEQKSVPEAVFGSIKEKASSPLKRKR</sequence>
<feature type="region of interest" description="Disordered" evidence="13">
    <location>
        <begin position="879"/>
        <end position="949"/>
    </location>
</feature>
<evidence type="ECO:0000256" key="7">
    <source>
        <dbReference type="ARBA" id="ARBA00023187"/>
    </source>
</evidence>
<reference evidence="17 18" key="2">
    <citation type="submission" date="2016-08" db="EMBL/GenBank/DDBJ databases">
        <title>Pervasive Adenine N6-methylation of Active Genes in Fungi.</title>
        <authorList>
            <consortium name="DOE Joint Genome Institute"/>
            <person name="Mondo S.J."/>
            <person name="Dannebaum R.O."/>
            <person name="Kuo R.C."/>
            <person name="Labutti K."/>
            <person name="Haridas S."/>
            <person name="Kuo A."/>
            <person name="Salamov A."/>
            <person name="Ahrendt S.R."/>
            <person name="Lipzen A."/>
            <person name="Sullivan W."/>
            <person name="Andreopoulos W.B."/>
            <person name="Clum A."/>
            <person name="Lindquist E."/>
            <person name="Daum C."/>
            <person name="Ramamoorthy G.K."/>
            <person name="Gryganskyi A."/>
            <person name="Culley D."/>
            <person name="Magnuson J.K."/>
            <person name="James T.Y."/>
            <person name="O'Malley M.A."/>
            <person name="Stajich J.E."/>
            <person name="Spatafora J.W."/>
            <person name="Visel A."/>
            <person name="Grigoriev I.V."/>
        </authorList>
    </citation>
    <scope>NUCLEOTIDE SEQUENCE [LARGE SCALE GENOMIC DNA]</scope>
    <source>
        <strain evidence="17 18">S4</strain>
    </source>
</reference>
<comment type="function">
    <text evidence="9">Involved in pre-mRNA splicing and cell cycle progression.</text>
</comment>
<evidence type="ECO:0000259" key="15">
    <source>
        <dbReference type="Pfam" id="PF23231"/>
    </source>
</evidence>
<dbReference type="FunFam" id="1.25.40.10:FF:000038">
    <property type="entry name" value="Putative pre-mRNA-splicing factor SYF1"/>
    <property type="match status" value="1"/>
</dbReference>
<comment type="caution">
    <text evidence="17">The sequence shown here is derived from an EMBL/GenBank/DDBJ whole genome shotgun (WGS) entry which is preliminary data.</text>
</comment>
<dbReference type="EMBL" id="MCFG01000007">
    <property type="protein sequence ID" value="ORX87551.1"/>
    <property type="molecule type" value="Genomic_DNA"/>
</dbReference>
<dbReference type="GO" id="GO:0000974">
    <property type="term" value="C:Prp19 complex"/>
    <property type="evidence" value="ECO:0007669"/>
    <property type="project" value="EnsemblFungi"/>
</dbReference>
<evidence type="ECO:0000256" key="4">
    <source>
        <dbReference type="ARBA" id="ARBA00022664"/>
    </source>
</evidence>
<evidence type="ECO:0000256" key="1">
    <source>
        <dbReference type="ARBA" id="ARBA00004123"/>
    </source>
</evidence>
<dbReference type="PANTHER" id="PTHR11246:SF5">
    <property type="entry name" value="PRE-MRNA-SPLICING FACTOR SYF1"/>
    <property type="match status" value="1"/>
</dbReference>
<keyword evidence="8" id="KW-0539">Nucleus</keyword>
<feature type="domain" description="Pre-mRNA-splicing factor SYF1 central HAT repeats" evidence="14">
    <location>
        <begin position="211"/>
        <end position="278"/>
    </location>
</feature>
<dbReference type="GO" id="GO:0071007">
    <property type="term" value="C:U2-type catalytic step 2 spliceosome"/>
    <property type="evidence" value="ECO:0007669"/>
    <property type="project" value="TreeGrafter"/>
</dbReference>
<organism evidence="17 18">
    <name type="scientific">Anaeromyces robustus</name>
    <dbReference type="NCBI Taxonomy" id="1754192"/>
    <lineage>
        <taxon>Eukaryota</taxon>
        <taxon>Fungi</taxon>
        <taxon>Fungi incertae sedis</taxon>
        <taxon>Chytridiomycota</taxon>
        <taxon>Chytridiomycota incertae sedis</taxon>
        <taxon>Neocallimastigomycetes</taxon>
        <taxon>Neocallimastigales</taxon>
        <taxon>Neocallimastigaceae</taxon>
        <taxon>Anaeromyces</taxon>
    </lineage>
</organism>
<evidence type="ECO:0000259" key="16">
    <source>
        <dbReference type="Pfam" id="PF23233"/>
    </source>
</evidence>
<gene>
    <name evidence="17" type="ORF">BCR32DRAFT_324388</name>
</gene>
<evidence type="ECO:0000259" key="14">
    <source>
        <dbReference type="Pfam" id="PF23220"/>
    </source>
</evidence>
<proteinExistence type="inferred from homology"/>
<evidence type="ECO:0000256" key="12">
    <source>
        <dbReference type="SAM" id="Coils"/>
    </source>
</evidence>
<dbReference type="OrthoDB" id="10067343at2759"/>
<dbReference type="InterPro" id="IPR045075">
    <property type="entry name" value="Syf1-like"/>
</dbReference>
<dbReference type="Pfam" id="PF23220">
    <property type="entry name" value="HAT_Syf1_M"/>
    <property type="match status" value="2"/>
</dbReference>